<keyword evidence="5 7" id="KW-0472">Membrane</keyword>
<dbReference type="Gene3D" id="1.10.520.20">
    <property type="entry name" value="N-terminal domain of the delta subunit of the F1F0-ATP synthase"/>
    <property type="match status" value="1"/>
</dbReference>
<comment type="function">
    <text evidence="7">This protein is part of the stalk that links CF(0) to CF(1). It either transmits conformational changes from CF(0) to CF(1) or is implicated in proton conduction.</text>
</comment>
<dbReference type="HAMAP" id="MF_01416">
    <property type="entry name" value="ATP_synth_delta_bact"/>
    <property type="match status" value="1"/>
</dbReference>
<dbReference type="SUPFAM" id="SSF47928">
    <property type="entry name" value="N-terminal domain of the delta subunit of the F1F0-ATP synthase"/>
    <property type="match status" value="1"/>
</dbReference>
<keyword evidence="6 7" id="KW-0066">ATP synthesis</keyword>
<evidence type="ECO:0000256" key="2">
    <source>
        <dbReference type="ARBA" id="ARBA00022448"/>
    </source>
</evidence>
<dbReference type="RefSeq" id="WP_255026378.1">
    <property type="nucleotide sequence ID" value="NZ_JANDHW010000004.1"/>
</dbReference>
<keyword evidence="4 7" id="KW-0406">Ion transport</keyword>
<dbReference type="Proteomes" id="UP001205603">
    <property type="component" value="Unassembled WGS sequence"/>
</dbReference>
<keyword evidence="2 7" id="KW-0813">Transport</keyword>
<comment type="subcellular location">
    <subcellularLocation>
        <location evidence="7">Cell membrane</location>
        <topology evidence="7">Peripheral membrane protein</topology>
    </subcellularLocation>
    <subcellularLocation>
        <location evidence="1">Membrane</location>
    </subcellularLocation>
</comment>
<evidence type="ECO:0000313" key="8">
    <source>
        <dbReference type="EMBL" id="MCP9611534.1"/>
    </source>
</evidence>
<evidence type="ECO:0000256" key="5">
    <source>
        <dbReference type="ARBA" id="ARBA00023136"/>
    </source>
</evidence>
<organism evidence="8 9">
    <name type="scientific">Coprobacter tertius</name>
    <dbReference type="NCBI Taxonomy" id="2944915"/>
    <lineage>
        <taxon>Bacteria</taxon>
        <taxon>Pseudomonadati</taxon>
        <taxon>Bacteroidota</taxon>
        <taxon>Bacteroidia</taxon>
        <taxon>Bacteroidales</taxon>
        <taxon>Barnesiellaceae</taxon>
        <taxon>Coprobacter</taxon>
    </lineage>
</organism>
<reference evidence="8 9" key="1">
    <citation type="submission" date="2022-07" db="EMBL/GenBank/DDBJ databases">
        <title>Fecal culturing of patients with breast cancer.</title>
        <authorList>
            <person name="Teng N.M.Y."/>
            <person name="Kiu R."/>
            <person name="Evans R."/>
            <person name="Baker D.J."/>
            <person name="Zenner C."/>
            <person name="Robinson S.D."/>
            <person name="Hall L.J."/>
        </authorList>
    </citation>
    <scope>NUCLEOTIDE SEQUENCE [LARGE SCALE GENOMIC DNA]</scope>
    <source>
        <strain evidence="8 9">LH1063</strain>
    </source>
</reference>
<dbReference type="Pfam" id="PF00213">
    <property type="entry name" value="OSCP"/>
    <property type="match status" value="1"/>
</dbReference>
<sequence length="183" mass="20919">MNEGLISSRYAKALLKFALEHKITDRIYEDVKILEQSFATHPDLQKALINPVLTATEKVSLLAAAVGEKPSEEFLRFVRLVTKNRREEFMRQIGLMYQKLYRESKGISLVHIVTAIGLDEETLAKIKELVREKVSDKVEFTYEVDPSIIGGFVLKVDSMQLDASVNNELKLLRLKLLNSKKRL</sequence>
<keyword evidence="7" id="KW-0139">CF(1)</keyword>
<keyword evidence="3 7" id="KW-0375">Hydrogen ion transport</keyword>
<dbReference type="PRINTS" id="PR00125">
    <property type="entry name" value="ATPASEDELTA"/>
</dbReference>
<comment type="function">
    <text evidence="7">F(1)F(0) ATP synthase produces ATP from ADP in the presence of a proton or sodium gradient. F-type ATPases consist of two structural domains, F(1) containing the extramembraneous catalytic core and F(0) containing the membrane proton channel, linked together by a central stalk and a peripheral stalk. During catalysis, ATP synthesis in the catalytic domain of F(1) is coupled via a rotary mechanism of the central stalk subunits to proton translocation.</text>
</comment>
<comment type="similarity">
    <text evidence="7">Belongs to the ATPase delta chain family.</text>
</comment>
<evidence type="ECO:0000256" key="7">
    <source>
        <dbReference type="HAMAP-Rule" id="MF_01416"/>
    </source>
</evidence>
<dbReference type="EMBL" id="JANDHW010000004">
    <property type="protein sequence ID" value="MCP9611534.1"/>
    <property type="molecule type" value="Genomic_DNA"/>
</dbReference>
<comment type="caution">
    <text evidence="8">The sequence shown here is derived from an EMBL/GenBank/DDBJ whole genome shotgun (WGS) entry which is preliminary data.</text>
</comment>
<evidence type="ECO:0000256" key="6">
    <source>
        <dbReference type="ARBA" id="ARBA00023310"/>
    </source>
</evidence>
<evidence type="ECO:0000256" key="4">
    <source>
        <dbReference type="ARBA" id="ARBA00023065"/>
    </source>
</evidence>
<proteinExistence type="inferred from homology"/>
<dbReference type="NCBIfam" id="TIGR01145">
    <property type="entry name" value="ATP_synt_delta"/>
    <property type="match status" value="1"/>
</dbReference>
<dbReference type="PANTHER" id="PTHR11910">
    <property type="entry name" value="ATP SYNTHASE DELTA CHAIN"/>
    <property type="match status" value="1"/>
</dbReference>
<gene>
    <name evidence="7" type="primary">atpH</name>
    <name evidence="8" type="ORF">NMU02_05460</name>
</gene>
<dbReference type="NCBIfam" id="NF009964">
    <property type="entry name" value="PRK13429.1-3"/>
    <property type="match status" value="1"/>
</dbReference>
<evidence type="ECO:0000256" key="3">
    <source>
        <dbReference type="ARBA" id="ARBA00022781"/>
    </source>
</evidence>
<accession>A0ABT1MGP9</accession>
<dbReference type="InterPro" id="IPR026015">
    <property type="entry name" value="ATP_synth_OSCP/delta_N_sf"/>
</dbReference>
<dbReference type="InterPro" id="IPR000711">
    <property type="entry name" value="ATPase_OSCP/dsu"/>
</dbReference>
<name>A0ABT1MGP9_9BACT</name>
<keyword evidence="9" id="KW-1185">Reference proteome</keyword>
<protein>
    <recommendedName>
        <fullName evidence="7">ATP synthase subunit delta</fullName>
    </recommendedName>
    <alternativeName>
        <fullName evidence="7">ATP synthase F(1) sector subunit delta</fullName>
    </alternativeName>
    <alternativeName>
        <fullName evidence="7">F-type ATPase subunit delta</fullName>
        <shortName evidence="7">F-ATPase subunit delta</shortName>
    </alternativeName>
</protein>
<evidence type="ECO:0000313" key="9">
    <source>
        <dbReference type="Proteomes" id="UP001205603"/>
    </source>
</evidence>
<keyword evidence="7" id="KW-1003">Cell membrane</keyword>
<evidence type="ECO:0000256" key="1">
    <source>
        <dbReference type="ARBA" id="ARBA00004370"/>
    </source>
</evidence>